<dbReference type="AlphaFoldDB" id="A0A240EUG2"/>
<feature type="region of interest" description="Disordered" evidence="1">
    <location>
        <begin position="1"/>
        <end position="38"/>
    </location>
</feature>
<accession>A0A240EUG2</accession>
<organism evidence="2">
    <name type="scientific">Citrobacter freundii</name>
    <dbReference type="NCBI Taxonomy" id="546"/>
    <lineage>
        <taxon>Bacteria</taxon>
        <taxon>Pseudomonadati</taxon>
        <taxon>Pseudomonadota</taxon>
        <taxon>Gammaproteobacteria</taxon>
        <taxon>Enterobacterales</taxon>
        <taxon>Enterobacteriaceae</taxon>
        <taxon>Citrobacter</taxon>
        <taxon>Citrobacter freundii complex</taxon>
    </lineage>
</organism>
<evidence type="ECO:0000256" key="1">
    <source>
        <dbReference type="SAM" id="MobiDB-lite"/>
    </source>
</evidence>
<sequence length="38" mass="4257">MESWINAREGASENPTNVRFSQGGEKQKNPTRSSFLSD</sequence>
<dbReference type="EMBL" id="KX147633">
    <property type="protein sequence ID" value="AOA49194.1"/>
    <property type="molecule type" value="Genomic_DNA"/>
</dbReference>
<proteinExistence type="predicted"/>
<name>A0A240EUG2_CITFR</name>
<geneLocation type="plasmid" evidence="2">
    <name>pT1</name>
</geneLocation>
<protein>
    <submittedName>
        <fullName evidence="2">Uncharacterized protein</fullName>
    </submittedName>
</protein>
<keyword evidence="2" id="KW-0614">Plasmid</keyword>
<evidence type="ECO:0000313" key="2">
    <source>
        <dbReference type="EMBL" id="AOA49194.1"/>
    </source>
</evidence>
<reference evidence="2" key="1">
    <citation type="journal article" date="2016" name="J. Antimicrob. Chemother.">
        <title>Use of WGS data for investigation of a long-term NDM-1-producing Citrobacter freundii outbreak and secondary in vivo spread of blaNDM-1 to Escherichia coli, Klebsiella pneumoniae and Klebsiella oxytoca.</title>
        <authorList>
            <person name="Hammerum A.M."/>
            <person name="Hansen F."/>
            <person name="Nielsen H.L."/>
            <person name="Jakobsen L."/>
            <person name="Stegger M."/>
            <person name="Andersen P.S."/>
            <person name="Jensen P."/>
            <person name="Nielsen T.K."/>
            <person name="Hansen L.H."/>
            <person name="Hasman H."/>
            <person name="Fuglsang-Damgaard D."/>
        </authorList>
    </citation>
    <scope>NUCLEOTIDE SEQUENCE</scope>
    <source>
        <strain evidence="2">AMA332</strain>
        <plasmid evidence="2">pT1</plasmid>
    </source>
</reference>